<evidence type="ECO:0000313" key="2">
    <source>
        <dbReference type="Proteomes" id="UP000316612"/>
    </source>
</evidence>
<accession>A0A4Y4DS38</accession>
<dbReference type="RefSeq" id="WP_141366564.1">
    <property type="nucleotide sequence ID" value="NZ_BAAAJL010000014.1"/>
</dbReference>
<name>A0A4Y4DS38_GLUUR</name>
<reference evidence="1 2" key="1">
    <citation type="submission" date="2019-06" db="EMBL/GenBank/DDBJ databases">
        <title>Whole genome shotgun sequence of Glutamicibacter uratoxydans NBRC 15515.</title>
        <authorList>
            <person name="Hosoyama A."/>
            <person name="Uohara A."/>
            <person name="Ohji S."/>
            <person name="Ichikawa N."/>
        </authorList>
    </citation>
    <scope>NUCLEOTIDE SEQUENCE [LARGE SCALE GENOMIC DNA]</scope>
    <source>
        <strain evidence="1 2">NBRC 15515</strain>
    </source>
</reference>
<dbReference type="AlphaFoldDB" id="A0A4Y4DS38"/>
<protein>
    <submittedName>
        <fullName evidence="1">Uncharacterized protein</fullName>
    </submittedName>
</protein>
<sequence length="179" mass="20514">MQVTEVDERDSHWEIDWPTYRVYFFTRPDRAVETYDIHRASFDSVRQWAEENSGERDYSIAVVLNDRIKGKGLVWIIGHDLNGLQPAAWSIHTGVRPSRHSLNSWRWGAPAQITGNTSCTNSPEPVLRAATVSADDQRLCSQADESSRSSARMTTREPKTLLGPLKFYIEIYIVYSWPV</sequence>
<organism evidence="1 2">
    <name type="scientific">Glutamicibacter uratoxydans</name>
    <name type="common">Arthrobacter uratoxydans</name>
    <dbReference type="NCBI Taxonomy" id="43667"/>
    <lineage>
        <taxon>Bacteria</taxon>
        <taxon>Bacillati</taxon>
        <taxon>Actinomycetota</taxon>
        <taxon>Actinomycetes</taxon>
        <taxon>Micrococcales</taxon>
        <taxon>Micrococcaceae</taxon>
        <taxon>Glutamicibacter</taxon>
    </lineage>
</organism>
<comment type="caution">
    <text evidence="1">The sequence shown here is derived from an EMBL/GenBank/DDBJ whole genome shotgun (WGS) entry which is preliminary data.</text>
</comment>
<dbReference type="Proteomes" id="UP000316612">
    <property type="component" value="Unassembled WGS sequence"/>
</dbReference>
<keyword evidence="2" id="KW-1185">Reference proteome</keyword>
<dbReference type="OrthoDB" id="4381340at2"/>
<proteinExistence type="predicted"/>
<gene>
    <name evidence="1" type="ORF">AUR04nite_29790</name>
</gene>
<dbReference type="EMBL" id="BJNY01000020">
    <property type="protein sequence ID" value="GED07447.1"/>
    <property type="molecule type" value="Genomic_DNA"/>
</dbReference>
<evidence type="ECO:0000313" key="1">
    <source>
        <dbReference type="EMBL" id="GED07447.1"/>
    </source>
</evidence>